<evidence type="ECO:0000256" key="2">
    <source>
        <dbReference type="RuleBase" id="RU003616"/>
    </source>
</evidence>
<keyword evidence="5" id="KW-1185">Reference proteome</keyword>
<organism evidence="4 5">
    <name type="scientific">Halalkaliarchaeum desulfuricum</name>
    <dbReference type="NCBI Taxonomy" id="2055893"/>
    <lineage>
        <taxon>Archaea</taxon>
        <taxon>Methanobacteriati</taxon>
        <taxon>Methanobacteriota</taxon>
        <taxon>Stenosarchaea group</taxon>
        <taxon>Halobacteria</taxon>
        <taxon>Halobacteriales</taxon>
        <taxon>Haloferacaceae</taxon>
        <taxon>Halalkaliarchaeum</taxon>
    </lineage>
</organism>
<evidence type="ECO:0000313" key="4">
    <source>
        <dbReference type="EMBL" id="AUX09415.1"/>
    </source>
</evidence>
<reference evidence="5" key="1">
    <citation type="submission" date="2017-11" db="EMBL/GenBank/DDBJ databases">
        <title>Phenotypic and genomic properties of facultatively anaerobic sulfur-reducing natronoarchaea from hypersaline soda lakes.</title>
        <authorList>
            <person name="Sorokin D.Y."/>
            <person name="Kublanov I.V."/>
            <person name="Roman P."/>
            <person name="Sinninghe Damste J.S."/>
            <person name="Golyshin P.N."/>
            <person name="Rojo D."/>
            <person name="Ciordia S."/>
            <person name="Mena M.D.C."/>
            <person name="Ferrer M."/>
            <person name="Messina E."/>
            <person name="Smedile F."/>
            <person name="La Spada G."/>
            <person name="La Cono V."/>
            <person name="Yakimov M.M."/>
        </authorList>
    </citation>
    <scope>NUCLEOTIDE SEQUENCE [LARGE SCALE GENOMIC DNA]</scope>
    <source>
        <strain evidence="5">AArc-Sl</strain>
    </source>
</reference>
<accession>A0A343TJZ3</accession>
<dbReference type="PROSITE" id="PS01031">
    <property type="entry name" value="SHSP"/>
    <property type="match status" value="1"/>
</dbReference>
<dbReference type="Pfam" id="PF00011">
    <property type="entry name" value="HSP20"/>
    <property type="match status" value="1"/>
</dbReference>
<dbReference type="InterPro" id="IPR002068">
    <property type="entry name" value="A-crystallin/Hsp20_dom"/>
</dbReference>
<evidence type="ECO:0000313" key="5">
    <source>
        <dbReference type="Proteomes" id="UP000263012"/>
    </source>
</evidence>
<dbReference type="KEGG" id="hdf:AArcSl_1788"/>
<dbReference type="SUPFAM" id="SSF49764">
    <property type="entry name" value="HSP20-like chaperones"/>
    <property type="match status" value="1"/>
</dbReference>
<dbReference type="OrthoDB" id="210205at2157"/>
<dbReference type="Gene3D" id="2.60.40.790">
    <property type="match status" value="1"/>
</dbReference>
<protein>
    <submittedName>
        <fullName evidence="4">Molecular chaperone Hsp20</fullName>
    </submittedName>
</protein>
<gene>
    <name evidence="4" type="ORF">AArcSl_1788</name>
</gene>
<evidence type="ECO:0000259" key="3">
    <source>
        <dbReference type="PROSITE" id="PS01031"/>
    </source>
</evidence>
<dbReference type="RefSeq" id="WP_119821861.1">
    <property type="nucleotide sequence ID" value="NZ_CP025066.1"/>
</dbReference>
<dbReference type="EMBL" id="CP025066">
    <property type="protein sequence ID" value="AUX09415.1"/>
    <property type="molecule type" value="Genomic_DNA"/>
</dbReference>
<dbReference type="GeneID" id="37878145"/>
<sequence>MNRLTELGSSAVRTVLERVGRGIGRYQERRPLEHDLLESDEEYLIVFDAPGVTKEDVQVQFSDDTVEVRLERFRPFHEGFEMRFPGRGLTLTGSATLPDDADITPAGATATLTDAGTLKVRIRKDPRAASVDVEDEADETTEE</sequence>
<proteinExistence type="inferred from homology"/>
<evidence type="ECO:0000256" key="1">
    <source>
        <dbReference type="PROSITE-ProRule" id="PRU00285"/>
    </source>
</evidence>
<dbReference type="InterPro" id="IPR008978">
    <property type="entry name" value="HSP20-like_chaperone"/>
</dbReference>
<dbReference type="CDD" id="cd06464">
    <property type="entry name" value="ACD_sHsps-like"/>
    <property type="match status" value="1"/>
</dbReference>
<feature type="domain" description="SHSP" evidence="3">
    <location>
        <begin position="23"/>
        <end position="140"/>
    </location>
</feature>
<dbReference type="AlphaFoldDB" id="A0A343TJZ3"/>
<name>A0A343TJZ3_9EURY</name>
<dbReference type="Proteomes" id="UP000263012">
    <property type="component" value="Chromosome"/>
</dbReference>
<comment type="similarity">
    <text evidence="1 2">Belongs to the small heat shock protein (HSP20) family.</text>
</comment>